<sequence>MSEDPTSKATGKPTGELPGDPGEDPIARALGYPYPRHPGPVLFDPGSGAHAAHVVDIGPERGHVVAGLRVPVPSRAVAITTEHQTIEIEDAVVLIAAGSNGSTVQLARKYRGRRSARPILIAPATVSGAVSVYSAHIASYGSVPATMYPAGHPTGHPVGHRAGDRTGDARAALHVLMMPAEELAHINATESLGVNYVLAAPHGVSAIVEGVTIARPLAYVSKRGAAAPDASPVLLAQTGGAATGYPALSQPEMLERVRAYVGHAAALRDFVARLSGDRAARMAVTERLAATALRWDLADDEIVADGL</sequence>
<dbReference type="RefSeq" id="WP_261615270.1">
    <property type="nucleotide sequence ID" value="NZ_JALIDZ010000003.1"/>
</dbReference>
<organism evidence="2 3">
    <name type="scientific">Microbaculum marinisediminis</name>
    <dbReference type="NCBI Taxonomy" id="2931392"/>
    <lineage>
        <taxon>Bacteria</taxon>
        <taxon>Pseudomonadati</taxon>
        <taxon>Pseudomonadota</taxon>
        <taxon>Alphaproteobacteria</taxon>
        <taxon>Hyphomicrobiales</taxon>
        <taxon>Tepidamorphaceae</taxon>
        <taxon>Microbaculum</taxon>
    </lineage>
</organism>
<keyword evidence="3" id="KW-1185">Reference proteome</keyword>
<evidence type="ECO:0000313" key="2">
    <source>
        <dbReference type="EMBL" id="MCT8971696.1"/>
    </source>
</evidence>
<evidence type="ECO:0000313" key="3">
    <source>
        <dbReference type="Proteomes" id="UP001320898"/>
    </source>
</evidence>
<dbReference type="Proteomes" id="UP001320898">
    <property type="component" value="Unassembled WGS sequence"/>
</dbReference>
<feature type="region of interest" description="Disordered" evidence="1">
    <location>
        <begin position="1"/>
        <end position="31"/>
    </location>
</feature>
<gene>
    <name evidence="2" type="ORF">MUB46_07505</name>
</gene>
<accession>A0AAW5QUH3</accession>
<proteinExistence type="predicted"/>
<dbReference type="EMBL" id="JALIDZ010000003">
    <property type="protein sequence ID" value="MCT8971696.1"/>
    <property type="molecule type" value="Genomic_DNA"/>
</dbReference>
<dbReference type="AlphaFoldDB" id="A0AAW5QUH3"/>
<comment type="caution">
    <text evidence="2">The sequence shown here is derived from an EMBL/GenBank/DDBJ whole genome shotgun (WGS) entry which is preliminary data.</text>
</comment>
<evidence type="ECO:0000256" key="1">
    <source>
        <dbReference type="SAM" id="MobiDB-lite"/>
    </source>
</evidence>
<name>A0AAW5QUH3_9HYPH</name>
<protein>
    <submittedName>
        <fullName evidence="2">Uncharacterized protein</fullName>
    </submittedName>
</protein>
<reference evidence="2 3" key="1">
    <citation type="submission" date="2022-04" db="EMBL/GenBank/DDBJ databases">
        <authorList>
            <person name="Ye Y.-Q."/>
            <person name="Du Z.-J."/>
        </authorList>
    </citation>
    <scope>NUCLEOTIDE SEQUENCE [LARGE SCALE GENOMIC DNA]</scope>
    <source>
        <strain evidence="2 3">A6E488</strain>
    </source>
</reference>